<organism evidence="2">
    <name type="scientific">Anguilla anguilla</name>
    <name type="common">European freshwater eel</name>
    <name type="synonym">Muraena anguilla</name>
    <dbReference type="NCBI Taxonomy" id="7936"/>
    <lineage>
        <taxon>Eukaryota</taxon>
        <taxon>Metazoa</taxon>
        <taxon>Chordata</taxon>
        <taxon>Craniata</taxon>
        <taxon>Vertebrata</taxon>
        <taxon>Euteleostomi</taxon>
        <taxon>Actinopterygii</taxon>
        <taxon>Neopterygii</taxon>
        <taxon>Teleostei</taxon>
        <taxon>Anguilliformes</taxon>
        <taxon>Anguillidae</taxon>
        <taxon>Anguilla</taxon>
    </lineage>
</organism>
<evidence type="ECO:0000256" key="1">
    <source>
        <dbReference type="SAM" id="Phobius"/>
    </source>
</evidence>
<reference evidence="2" key="2">
    <citation type="journal article" date="2015" name="Fish Shellfish Immunol.">
        <title>Early steps in the European eel (Anguilla anguilla)-Vibrio vulnificus interaction in the gills: Role of the RtxA13 toxin.</title>
        <authorList>
            <person name="Callol A."/>
            <person name="Pajuelo D."/>
            <person name="Ebbesson L."/>
            <person name="Teles M."/>
            <person name="MacKenzie S."/>
            <person name="Amaro C."/>
        </authorList>
    </citation>
    <scope>NUCLEOTIDE SEQUENCE</scope>
</reference>
<accession>A0A0E9W0A3</accession>
<protein>
    <submittedName>
        <fullName evidence="2">Uncharacterized protein</fullName>
    </submittedName>
</protein>
<dbReference type="AlphaFoldDB" id="A0A0E9W0A3"/>
<keyword evidence="1" id="KW-0472">Membrane</keyword>
<dbReference type="EMBL" id="GBXM01024836">
    <property type="protein sequence ID" value="JAH83741.1"/>
    <property type="molecule type" value="Transcribed_RNA"/>
</dbReference>
<keyword evidence="1" id="KW-1133">Transmembrane helix</keyword>
<evidence type="ECO:0000313" key="2">
    <source>
        <dbReference type="EMBL" id="JAH83741.1"/>
    </source>
</evidence>
<reference evidence="2" key="1">
    <citation type="submission" date="2014-11" db="EMBL/GenBank/DDBJ databases">
        <authorList>
            <person name="Amaro Gonzalez C."/>
        </authorList>
    </citation>
    <scope>NUCLEOTIDE SEQUENCE</scope>
</reference>
<feature type="transmembrane region" description="Helical" evidence="1">
    <location>
        <begin position="19"/>
        <end position="37"/>
    </location>
</feature>
<name>A0A0E9W0A3_ANGAN</name>
<keyword evidence="1" id="KW-0812">Transmembrane</keyword>
<proteinExistence type="predicted"/>
<sequence>MTSDFITTGLKKTHKTIFVPRWCTVILKIGLLLFIIVHSKIFSVNSTLTEHLCMSPVRTLCTL</sequence>